<dbReference type="PANTHER" id="PTHR43744">
    <property type="entry name" value="ABC TRANSPORTER PERMEASE PROTEIN MG189-RELATED-RELATED"/>
    <property type="match status" value="1"/>
</dbReference>
<comment type="caution">
    <text evidence="9">The sequence shown here is derived from an EMBL/GenBank/DDBJ whole genome shotgun (WGS) entry which is preliminary data.</text>
</comment>
<dbReference type="Proteomes" id="UP001596047">
    <property type="component" value="Unassembled WGS sequence"/>
</dbReference>
<evidence type="ECO:0000256" key="4">
    <source>
        <dbReference type="ARBA" id="ARBA00022692"/>
    </source>
</evidence>
<evidence type="ECO:0000259" key="8">
    <source>
        <dbReference type="PROSITE" id="PS50928"/>
    </source>
</evidence>
<dbReference type="InterPro" id="IPR000515">
    <property type="entry name" value="MetI-like"/>
</dbReference>
<sequence length="290" mass="32836">MNDRLFLIVLYTILSTIVILVSYPLIYILSSSFSSSEAVMSGKVWLWPVDPTLYGYEAVFRYPEVWSGYFNSTVYTVLGSILSVLLSIMFAYPLSRKTFFGRNIFISMILFAMIFSGGLIPFYLVVKNLALLNTMWAVFVPSALNIFSVIIAKTFFQWTIPNELYEAAQIDGCNDIRFLLKIVLPLSKPIIAVLALWSAVAIWNSYFNALIFLNDKDLYPLQLVLREILVLGNVEMTAMNLSPEAITKFQDMKNLLKYSVIIVASVPVLILYPLAQKYFVQGVMIGSVKE</sequence>
<organism evidence="9 10">
    <name type="scientific">Paenibacillus solisilvae</name>
    <dbReference type="NCBI Taxonomy" id="2486751"/>
    <lineage>
        <taxon>Bacteria</taxon>
        <taxon>Bacillati</taxon>
        <taxon>Bacillota</taxon>
        <taxon>Bacilli</taxon>
        <taxon>Bacillales</taxon>
        <taxon>Paenibacillaceae</taxon>
        <taxon>Paenibacillus</taxon>
    </lineage>
</organism>
<dbReference type="PANTHER" id="PTHR43744:SF9">
    <property type="entry name" value="POLYGALACTURONAN_RHAMNOGALACTURONAN TRANSPORT SYSTEM PERMEASE PROTEIN YTCP"/>
    <property type="match status" value="1"/>
</dbReference>
<proteinExistence type="inferred from homology"/>
<evidence type="ECO:0000256" key="7">
    <source>
        <dbReference type="RuleBase" id="RU363032"/>
    </source>
</evidence>
<evidence type="ECO:0000256" key="2">
    <source>
        <dbReference type="ARBA" id="ARBA00022448"/>
    </source>
</evidence>
<evidence type="ECO:0000313" key="9">
    <source>
        <dbReference type="EMBL" id="MFC5653791.1"/>
    </source>
</evidence>
<feature type="transmembrane region" description="Helical" evidence="7">
    <location>
        <begin position="255"/>
        <end position="275"/>
    </location>
</feature>
<keyword evidence="10" id="KW-1185">Reference proteome</keyword>
<feature type="transmembrane region" description="Helical" evidence="7">
    <location>
        <begin position="104"/>
        <end position="124"/>
    </location>
</feature>
<evidence type="ECO:0000256" key="1">
    <source>
        <dbReference type="ARBA" id="ARBA00004651"/>
    </source>
</evidence>
<gene>
    <name evidence="9" type="ORF">ACFPYJ_32705</name>
</gene>
<comment type="subcellular location">
    <subcellularLocation>
        <location evidence="1 7">Cell membrane</location>
        <topology evidence="1 7">Multi-pass membrane protein</topology>
    </subcellularLocation>
</comment>
<comment type="similarity">
    <text evidence="7">Belongs to the binding-protein-dependent transport system permease family.</text>
</comment>
<keyword evidence="3" id="KW-1003">Cell membrane</keyword>
<dbReference type="PROSITE" id="PS50928">
    <property type="entry name" value="ABC_TM1"/>
    <property type="match status" value="1"/>
</dbReference>
<evidence type="ECO:0000256" key="6">
    <source>
        <dbReference type="ARBA" id="ARBA00023136"/>
    </source>
</evidence>
<dbReference type="EMBL" id="JBHSOW010000137">
    <property type="protein sequence ID" value="MFC5653791.1"/>
    <property type="molecule type" value="Genomic_DNA"/>
</dbReference>
<keyword evidence="6 7" id="KW-0472">Membrane</keyword>
<dbReference type="SUPFAM" id="SSF161098">
    <property type="entry name" value="MetI-like"/>
    <property type="match status" value="1"/>
</dbReference>
<feature type="transmembrane region" description="Helical" evidence="7">
    <location>
        <begin position="136"/>
        <end position="156"/>
    </location>
</feature>
<reference evidence="10" key="1">
    <citation type="journal article" date="2019" name="Int. J. Syst. Evol. Microbiol.">
        <title>The Global Catalogue of Microorganisms (GCM) 10K type strain sequencing project: providing services to taxonomists for standard genome sequencing and annotation.</title>
        <authorList>
            <consortium name="The Broad Institute Genomics Platform"/>
            <consortium name="The Broad Institute Genome Sequencing Center for Infectious Disease"/>
            <person name="Wu L."/>
            <person name="Ma J."/>
        </authorList>
    </citation>
    <scope>NUCLEOTIDE SEQUENCE [LARGE SCALE GENOMIC DNA]</scope>
    <source>
        <strain evidence="10">CGMCC 1.3240</strain>
    </source>
</reference>
<dbReference type="InterPro" id="IPR035906">
    <property type="entry name" value="MetI-like_sf"/>
</dbReference>
<evidence type="ECO:0000256" key="5">
    <source>
        <dbReference type="ARBA" id="ARBA00022989"/>
    </source>
</evidence>
<evidence type="ECO:0000313" key="10">
    <source>
        <dbReference type="Proteomes" id="UP001596047"/>
    </source>
</evidence>
<keyword evidence="4 7" id="KW-0812">Transmembrane</keyword>
<feature type="domain" description="ABC transmembrane type-1" evidence="8">
    <location>
        <begin position="69"/>
        <end position="273"/>
    </location>
</feature>
<keyword evidence="2 7" id="KW-0813">Transport</keyword>
<feature type="transmembrane region" description="Helical" evidence="7">
    <location>
        <begin position="7"/>
        <end position="30"/>
    </location>
</feature>
<dbReference type="Gene3D" id="1.10.3720.10">
    <property type="entry name" value="MetI-like"/>
    <property type="match status" value="1"/>
</dbReference>
<keyword evidence="5 7" id="KW-1133">Transmembrane helix</keyword>
<dbReference type="CDD" id="cd06261">
    <property type="entry name" value="TM_PBP2"/>
    <property type="match status" value="1"/>
</dbReference>
<name>A0ABW0WB99_9BACL</name>
<protein>
    <submittedName>
        <fullName evidence="9">Carbohydrate ABC transporter permease</fullName>
    </submittedName>
</protein>
<dbReference type="Pfam" id="PF00528">
    <property type="entry name" value="BPD_transp_1"/>
    <property type="match status" value="1"/>
</dbReference>
<feature type="transmembrane region" description="Helical" evidence="7">
    <location>
        <begin position="190"/>
        <end position="213"/>
    </location>
</feature>
<feature type="transmembrane region" description="Helical" evidence="7">
    <location>
        <begin position="73"/>
        <end position="92"/>
    </location>
</feature>
<dbReference type="RefSeq" id="WP_379192835.1">
    <property type="nucleotide sequence ID" value="NZ_JBHSOW010000137.1"/>
</dbReference>
<accession>A0ABW0WB99</accession>
<evidence type="ECO:0000256" key="3">
    <source>
        <dbReference type="ARBA" id="ARBA00022475"/>
    </source>
</evidence>